<dbReference type="Pfam" id="PF00672">
    <property type="entry name" value="HAMP"/>
    <property type="match status" value="1"/>
</dbReference>
<reference evidence="10" key="1">
    <citation type="journal article" date="2019" name="Int. J. Syst. Evol. Microbiol.">
        <title>The Global Catalogue of Microorganisms (GCM) 10K type strain sequencing project: providing services to taxonomists for standard genome sequencing and annotation.</title>
        <authorList>
            <consortium name="The Broad Institute Genomics Platform"/>
            <consortium name="The Broad Institute Genome Sequencing Center for Infectious Disease"/>
            <person name="Wu L."/>
            <person name="Ma J."/>
        </authorList>
    </citation>
    <scope>NUCLEOTIDE SEQUENCE [LARGE SCALE GENOMIC DNA]</scope>
    <source>
        <strain evidence="10">CGMCC 1.18575</strain>
    </source>
</reference>
<comment type="caution">
    <text evidence="9">The sequence shown here is derived from an EMBL/GenBank/DDBJ whole genome shotgun (WGS) entry which is preliminary data.</text>
</comment>
<evidence type="ECO:0000256" key="4">
    <source>
        <dbReference type="ARBA" id="ARBA00022679"/>
    </source>
</evidence>
<dbReference type="Gene3D" id="6.10.340.10">
    <property type="match status" value="1"/>
</dbReference>
<accession>A0ABW0HMV1</accession>
<evidence type="ECO:0000259" key="8">
    <source>
        <dbReference type="PROSITE" id="PS50885"/>
    </source>
</evidence>
<keyword evidence="2" id="KW-1003">Cell membrane</keyword>
<name>A0ABW0HMV1_9BACL</name>
<dbReference type="RefSeq" id="WP_378131097.1">
    <property type="nucleotide sequence ID" value="NZ_JBHSMI010000013.1"/>
</dbReference>
<keyword evidence="5 9" id="KW-0418">Kinase</keyword>
<dbReference type="Proteomes" id="UP001596113">
    <property type="component" value="Unassembled WGS sequence"/>
</dbReference>
<keyword evidence="7" id="KW-0812">Transmembrane</keyword>
<keyword evidence="6 7" id="KW-0472">Membrane</keyword>
<dbReference type="InterPro" id="IPR003594">
    <property type="entry name" value="HATPase_dom"/>
</dbReference>
<dbReference type="GO" id="GO:0016301">
    <property type="term" value="F:kinase activity"/>
    <property type="evidence" value="ECO:0007669"/>
    <property type="project" value="UniProtKB-KW"/>
</dbReference>
<evidence type="ECO:0000256" key="7">
    <source>
        <dbReference type="SAM" id="Phobius"/>
    </source>
</evidence>
<dbReference type="SMART" id="SM00304">
    <property type="entry name" value="HAMP"/>
    <property type="match status" value="1"/>
</dbReference>
<dbReference type="SMART" id="SM00387">
    <property type="entry name" value="HATPase_c"/>
    <property type="match status" value="1"/>
</dbReference>
<evidence type="ECO:0000256" key="5">
    <source>
        <dbReference type="ARBA" id="ARBA00022777"/>
    </source>
</evidence>
<dbReference type="Gene3D" id="3.30.565.10">
    <property type="entry name" value="Histidine kinase-like ATPase, C-terminal domain"/>
    <property type="match status" value="1"/>
</dbReference>
<organism evidence="9 10">
    <name type="scientific">Cohnella soli</name>
    <dbReference type="NCBI Taxonomy" id="425005"/>
    <lineage>
        <taxon>Bacteria</taxon>
        <taxon>Bacillati</taxon>
        <taxon>Bacillota</taxon>
        <taxon>Bacilli</taxon>
        <taxon>Bacillales</taxon>
        <taxon>Paenibacillaceae</taxon>
        <taxon>Cohnella</taxon>
    </lineage>
</organism>
<evidence type="ECO:0000256" key="2">
    <source>
        <dbReference type="ARBA" id="ARBA00022475"/>
    </source>
</evidence>
<dbReference type="PROSITE" id="PS50885">
    <property type="entry name" value="HAMP"/>
    <property type="match status" value="1"/>
</dbReference>
<dbReference type="SUPFAM" id="SSF55874">
    <property type="entry name" value="ATPase domain of HSP90 chaperone/DNA topoisomerase II/histidine kinase"/>
    <property type="match status" value="1"/>
</dbReference>
<dbReference type="Pfam" id="PF06580">
    <property type="entry name" value="His_kinase"/>
    <property type="match status" value="1"/>
</dbReference>
<evidence type="ECO:0000256" key="6">
    <source>
        <dbReference type="ARBA" id="ARBA00023136"/>
    </source>
</evidence>
<dbReference type="InterPro" id="IPR050640">
    <property type="entry name" value="Bact_2-comp_sensor_kinase"/>
</dbReference>
<gene>
    <name evidence="9" type="ORF">ACFPOF_07345</name>
</gene>
<keyword evidence="4" id="KW-0808">Transferase</keyword>
<dbReference type="Pfam" id="PF02518">
    <property type="entry name" value="HATPase_c"/>
    <property type="match status" value="1"/>
</dbReference>
<dbReference type="SUPFAM" id="SSF158472">
    <property type="entry name" value="HAMP domain-like"/>
    <property type="match status" value="1"/>
</dbReference>
<keyword evidence="3" id="KW-0597">Phosphoprotein</keyword>
<proteinExistence type="predicted"/>
<dbReference type="EMBL" id="JBHSMI010000013">
    <property type="protein sequence ID" value="MFC5402550.1"/>
    <property type="molecule type" value="Genomic_DNA"/>
</dbReference>
<dbReference type="InterPro" id="IPR010559">
    <property type="entry name" value="Sig_transdc_His_kin_internal"/>
</dbReference>
<dbReference type="InterPro" id="IPR003660">
    <property type="entry name" value="HAMP_dom"/>
</dbReference>
<dbReference type="PANTHER" id="PTHR34220:SF7">
    <property type="entry name" value="SENSOR HISTIDINE KINASE YPDA"/>
    <property type="match status" value="1"/>
</dbReference>
<comment type="subcellular location">
    <subcellularLocation>
        <location evidence="1">Cell membrane</location>
        <topology evidence="1">Multi-pass membrane protein</topology>
    </subcellularLocation>
</comment>
<sequence>MQLWKRIQSPVRKKVFFKIFLLFLLAISIPAFVLTKISYDNTKKLIKSEFIANKKALNAQIAKSIDDNLNSMQKESLALNYNIADIKTFLSYKPETIDENYFVAEGRMNLFLISILSNNDRFDGIGLAKMDGSMMKYVNFDGLATVEGSRLPASVVQQATGKQGDSSVTLLDLDQSMKYTILDRRNGSAIAVLRVLYDYNEGDKPIGLSFFTQGLTKFGEIAAKGKSSDNETLLFLSNDNRVVYSSGEIPARLTDALRKIENDARKNSPAYSLTFGDNVVFYNQSSAFGFKVLSFVPENVITDKLSVVQKLNVTLIVILAVAILILSFFLSNLITLPLKKLKKSFKQFETGDFDSRVSSKGEDEFAEICRSYNRMVGSVKALVTEKFELELLRRQSELEALQSKINPHFLYNTLSSIKAVIQKQDADKARQMVQDLSDVFRYTLNKGRFVVTLNEELQHIRKYLALQKHRFGDSLETSFDIDSDMLDCSILRLTIQPLVENAIVHGLEGASGRGKITISVINADALIHIYIEDNGAGIEPGKLAAMNALLSENPEVAPHSESRNYVGIYNVNSRIKLYFGTEYGVKVLDSSPEGTTVRVTIPRKAGEPA</sequence>
<evidence type="ECO:0000256" key="3">
    <source>
        <dbReference type="ARBA" id="ARBA00022553"/>
    </source>
</evidence>
<dbReference type="InterPro" id="IPR036890">
    <property type="entry name" value="HATPase_C_sf"/>
</dbReference>
<keyword evidence="7" id="KW-1133">Transmembrane helix</keyword>
<protein>
    <submittedName>
        <fullName evidence="9">Histidine kinase</fullName>
    </submittedName>
</protein>
<dbReference type="CDD" id="cd06225">
    <property type="entry name" value="HAMP"/>
    <property type="match status" value="1"/>
</dbReference>
<feature type="transmembrane region" description="Helical" evidence="7">
    <location>
        <begin position="313"/>
        <end position="336"/>
    </location>
</feature>
<dbReference type="PANTHER" id="PTHR34220">
    <property type="entry name" value="SENSOR HISTIDINE KINASE YPDA"/>
    <property type="match status" value="1"/>
</dbReference>
<evidence type="ECO:0000313" key="10">
    <source>
        <dbReference type="Proteomes" id="UP001596113"/>
    </source>
</evidence>
<feature type="domain" description="HAMP" evidence="8">
    <location>
        <begin position="332"/>
        <end position="384"/>
    </location>
</feature>
<evidence type="ECO:0000256" key="1">
    <source>
        <dbReference type="ARBA" id="ARBA00004651"/>
    </source>
</evidence>
<evidence type="ECO:0000313" key="9">
    <source>
        <dbReference type="EMBL" id="MFC5402550.1"/>
    </source>
</evidence>
<keyword evidence="10" id="KW-1185">Reference proteome</keyword>